<dbReference type="PANTHER" id="PTHR31761">
    <property type="entry name" value="GROWTH ARREST AND DNA DAMAGE-INDUCIBLE PROTEINS-INTERACTING PROTEIN 1 GADD45GIP1"/>
    <property type="match status" value="1"/>
</dbReference>
<dbReference type="Proteomes" id="UP000092462">
    <property type="component" value="Unassembled WGS sequence"/>
</dbReference>
<evidence type="ECO:0000256" key="13">
    <source>
        <dbReference type="ARBA" id="ARBA00060144"/>
    </source>
</evidence>
<accession>A0A1B0D544</accession>
<keyword evidence="4" id="KW-0689">Ribosomal protein</keyword>
<dbReference type="GO" id="GO:0005840">
    <property type="term" value="C:ribosome"/>
    <property type="evidence" value="ECO:0007669"/>
    <property type="project" value="UniProtKB-KW"/>
</dbReference>
<keyword evidence="15" id="KW-1185">Reference proteome</keyword>
<name>A0A1B0D544_PHLPP</name>
<organism evidence="14 15">
    <name type="scientific">Phlebotomus papatasi</name>
    <name type="common">Sandfly</name>
    <dbReference type="NCBI Taxonomy" id="29031"/>
    <lineage>
        <taxon>Eukaryota</taxon>
        <taxon>Metazoa</taxon>
        <taxon>Ecdysozoa</taxon>
        <taxon>Arthropoda</taxon>
        <taxon>Hexapoda</taxon>
        <taxon>Insecta</taxon>
        <taxon>Pterygota</taxon>
        <taxon>Neoptera</taxon>
        <taxon>Endopterygota</taxon>
        <taxon>Diptera</taxon>
        <taxon>Nematocera</taxon>
        <taxon>Psychodoidea</taxon>
        <taxon>Psychodidae</taxon>
        <taxon>Phlebotomus</taxon>
        <taxon>Phlebotomus</taxon>
    </lineage>
</organism>
<evidence type="ECO:0000256" key="2">
    <source>
        <dbReference type="ARBA" id="ARBA00004173"/>
    </source>
</evidence>
<protein>
    <recommendedName>
        <fullName evidence="11">Large ribosomal subunit protein mL64</fullName>
    </recommendedName>
    <alternativeName>
        <fullName evidence="10">39S ribosomal protein L59, mitochondrial</fullName>
    </alternativeName>
    <alternativeName>
        <fullName evidence="12">Growth arrest and DNA damage-inducible proteins-interacting protein 1</fullName>
    </alternativeName>
</protein>
<comment type="similarity">
    <text evidence="3">Belongs to the mitochondrion-specific ribosomal protein mL64 family.</text>
</comment>
<evidence type="ECO:0000313" key="15">
    <source>
        <dbReference type="Proteomes" id="UP000092462"/>
    </source>
</evidence>
<evidence type="ECO:0000256" key="3">
    <source>
        <dbReference type="ARBA" id="ARBA00005421"/>
    </source>
</evidence>
<evidence type="ECO:0000313" key="14">
    <source>
        <dbReference type="EnsemblMetazoa" id="PPAI002601-PA"/>
    </source>
</evidence>
<dbReference type="PANTHER" id="PTHR31761:SF1">
    <property type="entry name" value="LARGE RIBOSOMAL SUBUNIT PROTEIN ML64"/>
    <property type="match status" value="1"/>
</dbReference>
<evidence type="ECO:0000256" key="1">
    <source>
        <dbReference type="ARBA" id="ARBA00004123"/>
    </source>
</evidence>
<dbReference type="GO" id="GO:0005739">
    <property type="term" value="C:mitochondrion"/>
    <property type="evidence" value="ECO:0007669"/>
    <property type="project" value="UniProtKB-SubCell"/>
</dbReference>
<dbReference type="GO" id="GO:0005634">
    <property type="term" value="C:nucleus"/>
    <property type="evidence" value="ECO:0007669"/>
    <property type="project" value="UniProtKB-SubCell"/>
</dbReference>
<evidence type="ECO:0000256" key="12">
    <source>
        <dbReference type="ARBA" id="ARBA00035485"/>
    </source>
</evidence>
<keyword evidence="7" id="KW-0539">Nucleus</keyword>
<evidence type="ECO:0000256" key="7">
    <source>
        <dbReference type="ARBA" id="ARBA00023242"/>
    </source>
</evidence>
<sequence>MNRFRGSFPIFRDFSFLRSLSRSCKTSSKAVAVPSAAEQSAVAEFVDEEDEEESRRQYFESKRNKSRLLPQHRNIVHERKPYEISQSWVHETLRYKRSLFGKYGMESGVDPRVCFPTAEEISEKEEYNRVAYPYTISEMRERIATEKAQKAEKIRKREDEIALKLSKLEKWSQDVRDRVAKAEAEATAAKERRERLVEEVRRHFGFKLDARDERFKELLAQKEKEDKKKQKEARKKAREEKVIAKLLAKGADGQSVEEPNK</sequence>
<evidence type="ECO:0000256" key="9">
    <source>
        <dbReference type="ARBA" id="ARBA00023306"/>
    </source>
</evidence>
<evidence type="ECO:0000256" key="10">
    <source>
        <dbReference type="ARBA" id="ARBA00030700"/>
    </source>
</evidence>
<comment type="function">
    <text evidence="13">Acts as a negative regulator of G1 to S cell cycle phase progression by inhibiting cyclin-dependent kinases. Inhibitory effects are additive with GADD45 proteins but also occur in the absence of GADD45 proteins. Acts as a repressor of the orphan nuclear receptor NR4A1 by inhibiting AB domain-mediated transcriptional activity. May be involved in the hormone-mediated regulation of NR4A1 transcriptional activity. May play a role in mitochondrial protein synthesis.</text>
</comment>
<reference evidence="14" key="1">
    <citation type="submission" date="2022-08" db="UniProtKB">
        <authorList>
            <consortium name="EnsemblMetazoa"/>
        </authorList>
    </citation>
    <scope>IDENTIFICATION</scope>
    <source>
        <strain evidence="14">Israel</strain>
    </source>
</reference>
<dbReference type="AlphaFoldDB" id="A0A1B0D544"/>
<keyword evidence="6" id="KW-0496">Mitochondrion</keyword>
<dbReference type="VEuPathDB" id="VectorBase:PPAI002601"/>
<evidence type="ECO:0000256" key="11">
    <source>
        <dbReference type="ARBA" id="ARBA00035184"/>
    </source>
</evidence>
<dbReference type="Pfam" id="PF10147">
    <property type="entry name" value="CR6_interact"/>
    <property type="match status" value="1"/>
</dbReference>
<dbReference type="InterPro" id="IPR018472">
    <property type="entry name" value="Ribosomal_mL64"/>
</dbReference>
<proteinExistence type="inferred from homology"/>
<dbReference type="GO" id="GO:1990904">
    <property type="term" value="C:ribonucleoprotein complex"/>
    <property type="evidence" value="ECO:0007669"/>
    <property type="project" value="UniProtKB-KW"/>
</dbReference>
<keyword evidence="9" id="KW-0131">Cell cycle</keyword>
<dbReference type="EMBL" id="AJVK01011711">
    <property type="status" value="NOT_ANNOTATED_CDS"/>
    <property type="molecule type" value="Genomic_DNA"/>
</dbReference>
<comment type="subcellular location">
    <subcellularLocation>
        <location evidence="2">Mitochondrion</location>
    </subcellularLocation>
    <subcellularLocation>
        <location evidence="1">Nucleus</location>
    </subcellularLocation>
</comment>
<keyword evidence="8" id="KW-0687">Ribonucleoprotein</keyword>
<evidence type="ECO:0000256" key="6">
    <source>
        <dbReference type="ARBA" id="ARBA00023128"/>
    </source>
</evidence>
<dbReference type="InterPro" id="IPR043035">
    <property type="entry name" value="Ribosomal_mL64_sf"/>
</dbReference>
<dbReference type="VEuPathDB" id="VectorBase:PPAPM1_010270"/>
<evidence type="ECO:0000256" key="5">
    <source>
        <dbReference type="ARBA" id="ARBA00023054"/>
    </source>
</evidence>
<dbReference type="Gene3D" id="6.10.280.120">
    <property type="entry name" value="Growth arrest and DNA-damage-inducible proteins-interacting protein 1"/>
    <property type="match status" value="1"/>
</dbReference>
<evidence type="ECO:0000256" key="8">
    <source>
        <dbReference type="ARBA" id="ARBA00023274"/>
    </source>
</evidence>
<dbReference type="EnsemblMetazoa" id="PPAI002601-RA">
    <property type="protein sequence ID" value="PPAI002601-PA"/>
    <property type="gene ID" value="PPAI002601"/>
</dbReference>
<keyword evidence="5" id="KW-0175">Coiled coil</keyword>
<evidence type="ECO:0000256" key="4">
    <source>
        <dbReference type="ARBA" id="ARBA00022980"/>
    </source>
</evidence>